<proteinExistence type="predicted"/>
<keyword evidence="1 4" id="KW-0489">Methyltransferase</keyword>
<protein>
    <submittedName>
        <fullName evidence="4">Tocopherol O-methyltransferase protein</fullName>
        <ecNumber evidence="4">2.1.1.95</ecNumber>
    </submittedName>
</protein>
<dbReference type="Gene3D" id="3.40.50.150">
    <property type="entry name" value="Vaccinia Virus protein VP39"/>
    <property type="match status" value="1"/>
</dbReference>
<keyword evidence="5" id="KW-1185">Reference proteome</keyword>
<gene>
    <name evidence="4" type="ORF">HLPCO_002138</name>
</gene>
<dbReference type="STRING" id="1033810.HLPCO_002138"/>
<dbReference type="GO" id="GO:0050342">
    <property type="term" value="F:tocopherol C-methyltransferase activity"/>
    <property type="evidence" value="ECO:0007669"/>
    <property type="project" value="UniProtKB-EC"/>
</dbReference>
<evidence type="ECO:0000256" key="1">
    <source>
        <dbReference type="ARBA" id="ARBA00022603"/>
    </source>
</evidence>
<dbReference type="GO" id="GO:0032259">
    <property type="term" value="P:methylation"/>
    <property type="evidence" value="ECO:0007669"/>
    <property type="project" value="UniProtKB-KW"/>
</dbReference>
<dbReference type="EMBL" id="AFNU02000007">
    <property type="protein sequence ID" value="ERJ11898.1"/>
    <property type="molecule type" value="Genomic_DNA"/>
</dbReference>
<dbReference type="RefSeq" id="WP_008827443.1">
    <property type="nucleotide sequence ID" value="NZ_AFNU02000007.1"/>
</dbReference>
<dbReference type="PANTHER" id="PTHR43861">
    <property type="entry name" value="TRANS-ACONITATE 2-METHYLTRANSFERASE-RELATED"/>
    <property type="match status" value="1"/>
</dbReference>
<dbReference type="InParanoid" id="U2E9U2"/>
<reference evidence="4 5" key="1">
    <citation type="journal article" date="2011" name="J. Bacteriol.">
        <title>Genome sequence of Haloplasma contractile, an unusual contractile bacterium from a deep-sea anoxic brine lake.</title>
        <authorList>
            <person name="Antunes A."/>
            <person name="Alam I."/>
            <person name="El Dorry H."/>
            <person name="Siam R."/>
            <person name="Robertson A."/>
            <person name="Bajic V.B."/>
            <person name="Stingl U."/>
        </authorList>
    </citation>
    <scope>NUCLEOTIDE SEQUENCE [LARGE SCALE GENOMIC DNA]</scope>
    <source>
        <strain evidence="4 5">SSD-17B</strain>
    </source>
</reference>
<dbReference type="Proteomes" id="UP000005707">
    <property type="component" value="Unassembled WGS sequence"/>
</dbReference>
<dbReference type="PANTHER" id="PTHR43861:SF1">
    <property type="entry name" value="TRANS-ACONITATE 2-METHYLTRANSFERASE"/>
    <property type="match status" value="1"/>
</dbReference>
<dbReference type="eggNOG" id="COG2227">
    <property type="taxonomic scope" value="Bacteria"/>
</dbReference>
<dbReference type="Pfam" id="PF13649">
    <property type="entry name" value="Methyltransf_25"/>
    <property type="match status" value="1"/>
</dbReference>
<evidence type="ECO:0000313" key="5">
    <source>
        <dbReference type="Proteomes" id="UP000005707"/>
    </source>
</evidence>
<dbReference type="OrthoDB" id="9804312at2"/>
<feature type="domain" description="Methyltransferase" evidence="3">
    <location>
        <begin position="40"/>
        <end position="127"/>
    </location>
</feature>
<accession>U2E9U2</accession>
<comment type="caution">
    <text evidence="4">The sequence shown here is derived from an EMBL/GenBank/DDBJ whole genome shotgun (WGS) entry which is preliminary data.</text>
</comment>
<dbReference type="InterPro" id="IPR029063">
    <property type="entry name" value="SAM-dependent_MTases_sf"/>
</dbReference>
<organism evidence="4 5">
    <name type="scientific">Haloplasma contractile SSD-17B</name>
    <dbReference type="NCBI Taxonomy" id="1033810"/>
    <lineage>
        <taxon>Bacteria</taxon>
        <taxon>Bacillati</taxon>
        <taxon>Mycoplasmatota</taxon>
        <taxon>Mollicutes</taxon>
        <taxon>Haloplasmatales</taxon>
        <taxon>Haloplasmataceae</taxon>
        <taxon>Haloplasma</taxon>
    </lineage>
</organism>
<keyword evidence="2 4" id="KW-0808">Transferase</keyword>
<evidence type="ECO:0000259" key="3">
    <source>
        <dbReference type="Pfam" id="PF13649"/>
    </source>
</evidence>
<dbReference type="InterPro" id="IPR041698">
    <property type="entry name" value="Methyltransf_25"/>
</dbReference>
<dbReference type="CDD" id="cd02440">
    <property type="entry name" value="AdoMet_MTases"/>
    <property type="match status" value="1"/>
</dbReference>
<dbReference type="EC" id="2.1.1.95" evidence="4"/>
<evidence type="ECO:0000313" key="4">
    <source>
        <dbReference type="EMBL" id="ERJ11898.1"/>
    </source>
</evidence>
<reference evidence="4 5" key="2">
    <citation type="journal article" date="2013" name="PLoS ONE">
        <title>INDIGO - INtegrated Data Warehouse of MIcrobial GenOmes with Examples from the Red Sea Extremophiles.</title>
        <authorList>
            <person name="Alam I."/>
            <person name="Antunes A."/>
            <person name="Kamau A.A."/>
            <person name="Ba Alawi W."/>
            <person name="Kalkatawi M."/>
            <person name="Stingl U."/>
            <person name="Bajic V.B."/>
        </authorList>
    </citation>
    <scope>NUCLEOTIDE SEQUENCE [LARGE SCALE GENOMIC DNA]</scope>
    <source>
        <strain evidence="4 5">SSD-17B</strain>
    </source>
</reference>
<name>U2E9U2_9MOLU</name>
<evidence type="ECO:0000256" key="2">
    <source>
        <dbReference type="ARBA" id="ARBA00022679"/>
    </source>
</evidence>
<sequence>MSTREYYNKHAQAFIENTIKHDLSTQYAFFEQHLPDTGKILDIGFGSGRDSLYFSKKYEVTSIDNSEEFVNIGKALLNNDVILMDVKDMDFNSEFDGIWACASLLHVPYKELPLALNNCYRALKKGGVMYASFKYGNFEGERKGRYFTDLNEDRLRALLENTGFELINTMITEDVRPDVDTKWLNVVLRK</sequence>
<dbReference type="SUPFAM" id="SSF53335">
    <property type="entry name" value="S-adenosyl-L-methionine-dependent methyltransferases"/>
    <property type="match status" value="1"/>
</dbReference>
<dbReference type="AlphaFoldDB" id="U2E9U2"/>